<feature type="compositionally biased region" description="Polar residues" evidence="1">
    <location>
        <begin position="533"/>
        <end position="542"/>
    </location>
</feature>
<dbReference type="EMBL" id="HBIO01010921">
    <property type="protein sequence ID" value="CAE0463635.1"/>
    <property type="molecule type" value="Transcribed_RNA"/>
</dbReference>
<feature type="compositionally biased region" description="Acidic residues" evidence="1">
    <location>
        <begin position="444"/>
        <end position="454"/>
    </location>
</feature>
<name>A0A7S3Q2N9_9STRA</name>
<evidence type="ECO:0000256" key="1">
    <source>
        <dbReference type="SAM" id="MobiDB-lite"/>
    </source>
</evidence>
<sequence>MVAKEKAVKHFLRGLSRQIPATAIGPLVEKSDNDAISILLNSSIEALPMGSPIRKSVDENIYQCVLWLKEEMVMRKRENSEVAKDLNFSQSKLGEGGEILPVMNRSMYDAAYNQATGAGDSERSKALMCTNYATPELFVHNLKDGQNIGTILNSLQKSHIAGQLDSFTMAGFLKSFKRRLDRGNENTLVKMKSLRALIDLSMILFSADSALLRNLDKAAAQELGNIAGRLVIALYQHPEEYKTTRKRDVDSSTDTDSDNDEEDVEKCKKIYAQKVENERKLLAKERQADATFLLLRVYTLLKSQRVKAADFALGYVNAILSHCKAVPSPSVGKSSNNKQYKTNLSKEASFCLIHAMETSGAFDRCDLPSTKLISDGFQRCKMVQKLAERYTTMAESNNTSQENDALRDEGNEKQISNLNSDTEMKEAGKNQLNGDVIVGHGEEESNQDEEDDAELLSQSKPSRVSKISATYSKLQSVQEETAVTPRPESFNVSPSSDLSDRETPTKVCAKSSAPLDTPSRSTRSRNRKLPSSLVKTSGMSEDTPSKKRLRNSDVLKYGTPQRRSSRRKDTSDTESVNDSLPMSTRRSARKK</sequence>
<protein>
    <submittedName>
        <fullName evidence="2">Uncharacterized protein</fullName>
    </submittedName>
</protein>
<feature type="region of interest" description="Disordered" evidence="1">
    <location>
        <begin position="243"/>
        <end position="263"/>
    </location>
</feature>
<feature type="compositionally biased region" description="Polar residues" evidence="1">
    <location>
        <begin position="456"/>
        <end position="481"/>
    </location>
</feature>
<dbReference type="AlphaFoldDB" id="A0A7S3Q2N9"/>
<evidence type="ECO:0000313" key="2">
    <source>
        <dbReference type="EMBL" id="CAE0463635.1"/>
    </source>
</evidence>
<feature type="compositionally biased region" description="Acidic residues" evidence="1">
    <location>
        <begin position="251"/>
        <end position="263"/>
    </location>
</feature>
<proteinExistence type="predicted"/>
<gene>
    <name evidence="2" type="ORF">CDEB00056_LOCUS8476</name>
</gene>
<feature type="compositionally biased region" description="Polar residues" evidence="1">
    <location>
        <begin position="576"/>
        <end position="585"/>
    </location>
</feature>
<accession>A0A7S3Q2N9</accession>
<organism evidence="2">
    <name type="scientific">Chaetoceros debilis</name>
    <dbReference type="NCBI Taxonomy" id="122233"/>
    <lineage>
        <taxon>Eukaryota</taxon>
        <taxon>Sar</taxon>
        <taxon>Stramenopiles</taxon>
        <taxon>Ochrophyta</taxon>
        <taxon>Bacillariophyta</taxon>
        <taxon>Coscinodiscophyceae</taxon>
        <taxon>Chaetocerotophycidae</taxon>
        <taxon>Chaetocerotales</taxon>
        <taxon>Chaetocerotaceae</taxon>
        <taxon>Chaetoceros</taxon>
    </lineage>
</organism>
<reference evidence="2" key="1">
    <citation type="submission" date="2021-01" db="EMBL/GenBank/DDBJ databases">
        <authorList>
            <person name="Corre E."/>
            <person name="Pelletier E."/>
            <person name="Niang G."/>
            <person name="Scheremetjew M."/>
            <person name="Finn R."/>
            <person name="Kale V."/>
            <person name="Holt S."/>
            <person name="Cochrane G."/>
            <person name="Meng A."/>
            <person name="Brown T."/>
            <person name="Cohen L."/>
        </authorList>
    </citation>
    <scope>NUCLEOTIDE SEQUENCE</scope>
    <source>
        <strain evidence="2">MM31A-1</strain>
    </source>
</reference>
<feature type="region of interest" description="Disordered" evidence="1">
    <location>
        <begin position="442"/>
        <end position="591"/>
    </location>
</feature>